<evidence type="ECO:0000256" key="4">
    <source>
        <dbReference type="ARBA" id="ARBA00039081"/>
    </source>
</evidence>
<reference evidence="10" key="1">
    <citation type="submission" date="2025-08" db="UniProtKB">
        <authorList>
            <consortium name="RefSeq"/>
        </authorList>
    </citation>
    <scope>IDENTIFICATION</scope>
    <source>
        <tissue evidence="10">Whole body</tissue>
    </source>
</reference>
<dbReference type="GeneID" id="113395658"/>
<dbReference type="Proteomes" id="UP001652626">
    <property type="component" value="Chromosome 16"/>
</dbReference>
<dbReference type="InterPro" id="IPR029063">
    <property type="entry name" value="SAM-dependent_MTases_sf"/>
</dbReference>
<evidence type="ECO:0000256" key="2">
    <source>
        <dbReference type="ARBA" id="ARBA00022679"/>
    </source>
</evidence>
<evidence type="ECO:0000256" key="5">
    <source>
        <dbReference type="ARBA" id="ARBA00039681"/>
    </source>
</evidence>
<dbReference type="OMA" id="HYAFKYA"/>
<evidence type="ECO:0000256" key="8">
    <source>
        <dbReference type="RuleBase" id="RU000416"/>
    </source>
</evidence>
<keyword evidence="1 7" id="KW-0489">Methyltransferase</keyword>
<accession>A0A8B8HWN8</accession>
<keyword evidence="9" id="KW-1185">Reference proteome</keyword>
<dbReference type="GO" id="GO:0008168">
    <property type="term" value="F:methyltransferase activity"/>
    <property type="evidence" value="ECO:0007669"/>
    <property type="project" value="UniProtKB-KW"/>
</dbReference>
<evidence type="ECO:0000256" key="3">
    <source>
        <dbReference type="ARBA" id="ARBA00022691"/>
    </source>
</evidence>
<name>A0A8B8HWN8_VANTA</name>
<evidence type="ECO:0000313" key="10">
    <source>
        <dbReference type="RefSeq" id="XP_026489105.1"/>
    </source>
</evidence>
<keyword evidence="3 7" id="KW-0949">S-adenosyl-L-methionine</keyword>
<dbReference type="NCBIfam" id="TIGR00675">
    <property type="entry name" value="dcm"/>
    <property type="match status" value="1"/>
</dbReference>
<dbReference type="Gene3D" id="3.90.120.10">
    <property type="entry name" value="DNA Methylase, subunit A, domain 2"/>
    <property type="match status" value="1"/>
</dbReference>
<comment type="similarity">
    <text evidence="7 8">Belongs to the class I-like SAM-binding methyltransferase superfamily. C5-methyltransferase family.</text>
</comment>
<dbReference type="PROSITE" id="PS00095">
    <property type="entry name" value="C5_MTASE_2"/>
    <property type="match status" value="1"/>
</dbReference>
<dbReference type="SUPFAM" id="SSF53335">
    <property type="entry name" value="S-adenosyl-L-methionine-dependent methyltransferases"/>
    <property type="match status" value="1"/>
</dbReference>
<evidence type="ECO:0000256" key="6">
    <source>
        <dbReference type="ARBA" id="ARBA00042810"/>
    </source>
</evidence>
<dbReference type="CTD" id="17750"/>
<dbReference type="Pfam" id="PF00145">
    <property type="entry name" value="DNA_methylase"/>
    <property type="match status" value="1"/>
</dbReference>
<dbReference type="PANTHER" id="PTHR46098">
    <property type="entry name" value="TRNA (CYTOSINE(38)-C(5))-METHYLTRANSFERASE"/>
    <property type="match status" value="1"/>
</dbReference>
<evidence type="ECO:0000256" key="1">
    <source>
        <dbReference type="ARBA" id="ARBA00022603"/>
    </source>
</evidence>
<evidence type="ECO:0000313" key="9">
    <source>
        <dbReference type="Proteomes" id="UP001652626"/>
    </source>
</evidence>
<evidence type="ECO:0000256" key="7">
    <source>
        <dbReference type="PROSITE-ProRule" id="PRU01016"/>
    </source>
</evidence>
<dbReference type="OrthoDB" id="414133at2759"/>
<organism evidence="9 10">
    <name type="scientific">Vanessa tameamea</name>
    <name type="common">Kamehameha butterfly</name>
    <dbReference type="NCBI Taxonomy" id="334116"/>
    <lineage>
        <taxon>Eukaryota</taxon>
        <taxon>Metazoa</taxon>
        <taxon>Ecdysozoa</taxon>
        <taxon>Arthropoda</taxon>
        <taxon>Hexapoda</taxon>
        <taxon>Insecta</taxon>
        <taxon>Pterygota</taxon>
        <taxon>Neoptera</taxon>
        <taxon>Endopterygota</taxon>
        <taxon>Lepidoptera</taxon>
        <taxon>Glossata</taxon>
        <taxon>Ditrysia</taxon>
        <taxon>Papilionoidea</taxon>
        <taxon>Nymphalidae</taxon>
        <taxon>Nymphalinae</taxon>
        <taxon>Vanessa</taxon>
    </lineage>
</organism>
<dbReference type="InterPro" id="IPR001525">
    <property type="entry name" value="C5_MeTfrase"/>
</dbReference>
<dbReference type="PROSITE" id="PS51679">
    <property type="entry name" value="SAM_MT_C5"/>
    <property type="match status" value="1"/>
</dbReference>
<protein>
    <recommendedName>
        <fullName evidence="5">tRNA (cytosine(38)-C(5))-methyltransferase</fullName>
        <ecNumber evidence="4">2.1.1.204</ecNumber>
    </recommendedName>
    <alternativeName>
        <fullName evidence="6">DNA (cytosine-5)-methyltransferase-like protein 2</fullName>
    </alternativeName>
</protein>
<dbReference type="PANTHER" id="PTHR46098:SF1">
    <property type="entry name" value="TRNA (CYTOSINE(38)-C(5))-METHYLTRANSFERASE"/>
    <property type="match status" value="1"/>
</dbReference>
<dbReference type="AlphaFoldDB" id="A0A8B8HWN8"/>
<sequence>MTLRHRILELYSGIGGMHCAWNESGLEGEVILAVDINNVANEVYKYNFPSTPLLNRNIQCLTPDYIDKLNVNTILMSPPCQPFTRNGKYLDESDPRTNSFLYLIDMFIHLDNIEYILLENVKGFECSTVRNIFINKLKECKFDYQEFLLCPSSFGVPNSRLRYYCIARRNKSEWLFRRKEDIIKSLPKNYGHPIALEDILELNVPEKYLVSDKLLKRAKVLDICYKNSRRSCCFTKAYTHYVEGTGSVFTNATPEEVEECYKVAKTFGDKSDDFVDTIKQLKLRFFTPNEVLSLMSFSKNYKFPENITTKQCYRLLGNSVNVKVITELLKILFE</sequence>
<dbReference type="InterPro" id="IPR031303">
    <property type="entry name" value="C5_meth_CS"/>
</dbReference>
<dbReference type="PRINTS" id="PR00105">
    <property type="entry name" value="C5METTRFRASE"/>
</dbReference>
<dbReference type="EC" id="2.1.1.204" evidence="4"/>
<dbReference type="RefSeq" id="XP_026489105.1">
    <property type="nucleotide sequence ID" value="XM_026633320.2"/>
</dbReference>
<proteinExistence type="inferred from homology"/>
<keyword evidence="2 7" id="KW-0808">Transferase</keyword>
<dbReference type="InterPro" id="IPR050750">
    <property type="entry name" value="C5-MTase"/>
</dbReference>
<feature type="active site" evidence="7">
    <location>
        <position position="80"/>
    </location>
</feature>
<dbReference type="GO" id="GO:0005634">
    <property type="term" value="C:nucleus"/>
    <property type="evidence" value="ECO:0007669"/>
    <property type="project" value="TreeGrafter"/>
</dbReference>
<dbReference type="GO" id="GO:0032259">
    <property type="term" value="P:methylation"/>
    <property type="evidence" value="ECO:0007669"/>
    <property type="project" value="UniProtKB-KW"/>
</dbReference>
<dbReference type="Gene3D" id="3.40.50.150">
    <property type="entry name" value="Vaccinia Virus protein VP39"/>
    <property type="match status" value="1"/>
</dbReference>
<gene>
    <name evidence="10" type="primary">LOC113395658</name>
</gene>